<dbReference type="GO" id="GO:0022857">
    <property type="term" value="F:transmembrane transporter activity"/>
    <property type="evidence" value="ECO:0007669"/>
    <property type="project" value="InterPro"/>
</dbReference>
<evidence type="ECO:0000256" key="2">
    <source>
        <dbReference type="ARBA" id="ARBA00022448"/>
    </source>
</evidence>
<dbReference type="Pfam" id="PF07690">
    <property type="entry name" value="MFS_1"/>
    <property type="match status" value="1"/>
</dbReference>
<dbReference type="InterPro" id="IPR051068">
    <property type="entry name" value="MFS_Domain-Containing_Protein"/>
</dbReference>
<keyword evidence="2" id="KW-0813">Transport</keyword>
<dbReference type="GO" id="GO:0005765">
    <property type="term" value="C:lysosomal membrane"/>
    <property type="evidence" value="ECO:0007669"/>
    <property type="project" value="TreeGrafter"/>
</dbReference>
<feature type="transmembrane region" description="Helical" evidence="6">
    <location>
        <begin position="292"/>
        <end position="314"/>
    </location>
</feature>
<protein>
    <submittedName>
        <fullName evidence="8">MFS domain-containing protein</fullName>
    </submittedName>
</protein>
<comment type="subcellular location">
    <subcellularLocation>
        <location evidence="1">Endomembrane system</location>
        <topology evidence="1">Multi-pass membrane protein</topology>
    </subcellularLocation>
</comment>
<evidence type="ECO:0000256" key="6">
    <source>
        <dbReference type="SAM" id="Phobius"/>
    </source>
</evidence>
<feature type="transmembrane region" description="Helical" evidence="6">
    <location>
        <begin position="430"/>
        <end position="455"/>
    </location>
</feature>
<dbReference type="STRING" id="131310.A0A0N4ZRH5"/>
<feature type="transmembrane region" description="Helical" evidence="6">
    <location>
        <begin position="114"/>
        <end position="133"/>
    </location>
</feature>
<feature type="transmembrane region" description="Helical" evidence="6">
    <location>
        <begin position="44"/>
        <end position="68"/>
    </location>
</feature>
<accession>A0A0N4ZRH5</accession>
<evidence type="ECO:0000313" key="8">
    <source>
        <dbReference type="WBParaSite" id="PTRK_0001111100.1"/>
    </source>
</evidence>
<dbReference type="PANTHER" id="PTHR23510:SF3">
    <property type="entry name" value="MAJOR FACILITATOR SUPERFAMILY DOMAIN-CONTAINING PROTEIN 8"/>
    <property type="match status" value="1"/>
</dbReference>
<feature type="transmembrane region" description="Helical" evidence="6">
    <location>
        <begin position="179"/>
        <end position="200"/>
    </location>
</feature>
<dbReference type="Gene3D" id="1.20.1250.20">
    <property type="entry name" value="MFS general substrate transporter like domains"/>
    <property type="match status" value="1"/>
</dbReference>
<keyword evidence="3 6" id="KW-0812">Transmembrane</keyword>
<evidence type="ECO:0000256" key="4">
    <source>
        <dbReference type="ARBA" id="ARBA00022989"/>
    </source>
</evidence>
<dbReference type="PANTHER" id="PTHR23510">
    <property type="entry name" value="INNER MEMBRANE TRANSPORT PROTEIN YAJR"/>
    <property type="match status" value="1"/>
</dbReference>
<evidence type="ECO:0000256" key="5">
    <source>
        <dbReference type="ARBA" id="ARBA00023136"/>
    </source>
</evidence>
<dbReference type="Proteomes" id="UP000038045">
    <property type="component" value="Unplaced"/>
</dbReference>
<name>A0A0N4ZRH5_PARTI</name>
<dbReference type="AlphaFoldDB" id="A0A0N4ZRH5"/>
<evidence type="ECO:0000256" key="3">
    <source>
        <dbReference type="ARBA" id="ARBA00022692"/>
    </source>
</evidence>
<evidence type="ECO:0000256" key="1">
    <source>
        <dbReference type="ARBA" id="ARBA00004127"/>
    </source>
</evidence>
<sequence length="532" mass="60995">MASQNVRPDHIKFDDDDSIFRINTNVSNGIERVTTFGKTYWKNIIIITFIAYTSVIPESTVFPIEWAYLQISDSNADEAFYGYLASVNALGQVISSALSGYVTNKIQQVKGPIVFGYILALLSCCIYLCIEFIPYKRRFVFLIFEFIMGISVGSIKMYRVHIAMGVDDNKKPKAFAITLIANVFALISGPIFQFIFSLIFKYPGISIFGGLHLNIFTIPGYFTFFFSAISLIVMIFWFSSGDTMKNSEAIIIHKKINEIQMEDLDNISIGNGESLCDTIRKRKKCVKQQLKIDYLAVAVCFLIKIVISTTTILLRTTMIPYMQTLFAFNAKQLVKYTTIIQIIMAILSLGCYMIYFLFKVGDRYKERSTFIFGFSMIIVYYLITYPWNFYEYTIRENLDKNLEIDSRINLNSTDLCKYSWCLTTYTVNGWIFFTTTIIAIGISTPLIFINLEILYSKLLKNIKQGTMQGIFMAVGNILAIICPLIYNKIYESSGPKTIWIIQIFLNLFTLGTIFIYYNRLSLSVPKIIHSNY</sequence>
<keyword evidence="7" id="KW-1185">Reference proteome</keyword>
<feature type="transmembrane region" description="Helical" evidence="6">
    <location>
        <begin position="220"/>
        <end position="238"/>
    </location>
</feature>
<feature type="transmembrane region" description="Helical" evidence="6">
    <location>
        <begin position="334"/>
        <end position="358"/>
    </location>
</feature>
<dbReference type="GO" id="GO:0012505">
    <property type="term" value="C:endomembrane system"/>
    <property type="evidence" value="ECO:0007669"/>
    <property type="project" value="UniProtKB-SubCell"/>
</dbReference>
<feature type="transmembrane region" description="Helical" evidence="6">
    <location>
        <begin position="139"/>
        <end position="158"/>
    </location>
</feature>
<feature type="transmembrane region" description="Helical" evidence="6">
    <location>
        <begin position="467"/>
        <end position="486"/>
    </location>
</feature>
<keyword evidence="4 6" id="KW-1133">Transmembrane helix</keyword>
<keyword evidence="5 6" id="KW-0472">Membrane</keyword>
<reference evidence="8" key="1">
    <citation type="submission" date="2017-02" db="UniProtKB">
        <authorList>
            <consortium name="WormBaseParasite"/>
        </authorList>
    </citation>
    <scope>IDENTIFICATION</scope>
</reference>
<feature type="transmembrane region" description="Helical" evidence="6">
    <location>
        <begin position="370"/>
        <end position="390"/>
    </location>
</feature>
<organism evidence="7 8">
    <name type="scientific">Parastrongyloides trichosuri</name>
    <name type="common">Possum-specific nematode worm</name>
    <dbReference type="NCBI Taxonomy" id="131310"/>
    <lineage>
        <taxon>Eukaryota</taxon>
        <taxon>Metazoa</taxon>
        <taxon>Ecdysozoa</taxon>
        <taxon>Nematoda</taxon>
        <taxon>Chromadorea</taxon>
        <taxon>Rhabditida</taxon>
        <taxon>Tylenchina</taxon>
        <taxon>Panagrolaimomorpha</taxon>
        <taxon>Strongyloidoidea</taxon>
        <taxon>Strongyloididae</taxon>
        <taxon>Parastrongyloides</taxon>
    </lineage>
</organism>
<dbReference type="InterPro" id="IPR036259">
    <property type="entry name" value="MFS_trans_sf"/>
</dbReference>
<feature type="transmembrane region" description="Helical" evidence="6">
    <location>
        <begin position="80"/>
        <end position="102"/>
    </location>
</feature>
<proteinExistence type="predicted"/>
<feature type="transmembrane region" description="Helical" evidence="6">
    <location>
        <begin position="498"/>
        <end position="517"/>
    </location>
</feature>
<dbReference type="InterPro" id="IPR011701">
    <property type="entry name" value="MFS"/>
</dbReference>
<dbReference type="WBParaSite" id="PTRK_0001111100.1">
    <property type="protein sequence ID" value="PTRK_0001111100.1"/>
    <property type="gene ID" value="PTRK_0001111100"/>
</dbReference>
<dbReference type="SUPFAM" id="SSF103473">
    <property type="entry name" value="MFS general substrate transporter"/>
    <property type="match status" value="1"/>
</dbReference>
<evidence type="ECO:0000313" key="7">
    <source>
        <dbReference type="Proteomes" id="UP000038045"/>
    </source>
</evidence>